<protein>
    <recommendedName>
        <fullName evidence="3">Prenyltransferase and squalene oxidase repeat-containing protein</fullName>
    </recommendedName>
</protein>
<name>A0ABR7KW06_9SPHI</name>
<evidence type="ECO:0000313" key="2">
    <source>
        <dbReference type="Proteomes" id="UP000652755"/>
    </source>
</evidence>
<dbReference type="Gene3D" id="1.50.10.20">
    <property type="match status" value="1"/>
</dbReference>
<organism evidence="1 2">
    <name type="scientific">Pedobacter fastidiosus</name>
    <dbReference type="NCBI Taxonomy" id="2765361"/>
    <lineage>
        <taxon>Bacteria</taxon>
        <taxon>Pseudomonadati</taxon>
        <taxon>Bacteroidota</taxon>
        <taxon>Sphingobacteriia</taxon>
        <taxon>Sphingobacteriales</taxon>
        <taxon>Sphingobacteriaceae</taxon>
        <taxon>Pedobacter</taxon>
    </lineage>
</organism>
<accession>A0ABR7KW06</accession>
<evidence type="ECO:0008006" key="3">
    <source>
        <dbReference type="Google" id="ProtNLM"/>
    </source>
</evidence>
<gene>
    <name evidence="1" type="ORF">H7U22_16900</name>
</gene>
<sequence length="350" mass="40404">MEKTGNDLIGKIDDAIEKGIDYLYEHQFPNGEFCCYYAPDDEMQEWCVPDSTVFPSALIACCLLKIKDLPKVKKILGLTTGFLQYQMMRGGVWSYYTKWNPLFKYSPADLDDTAIVSYALRDLGINFPDNSKIFSGSRNSKGLFYTWIVLRPSLNKDLNYWKVTGRELKRPIDSLAFWSRHEVKRNDVDAIVNANILFYLGLNEITKPIINYLIEIINNNDEETTDKWYKNPFAFYYFVSRNYLTIKELEPVRDKIISKIYKLKNTDGGFGNNAFENALAISTLINLKHIDLHLEKAVCTLLNMQSKSGYWKRHIFYYSGPSKVVGWGSEEIITAHCIEALVSYRNATLI</sequence>
<proteinExistence type="predicted"/>
<keyword evidence="2" id="KW-1185">Reference proteome</keyword>
<dbReference type="RefSeq" id="WP_187072531.1">
    <property type="nucleotide sequence ID" value="NZ_JACRYL010000016.1"/>
</dbReference>
<comment type="caution">
    <text evidence="1">The sequence shown here is derived from an EMBL/GenBank/DDBJ whole genome shotgun (WGS) entry which is preliminary data.</text>
</comment>
<reference evidence="1 2" key="1">
    <citation type="submission" date="2020-08" db="EMBL/GenBank/DDBJ databases">
        <authorList>
            <person name="Sun Q."/>
            <person name="Inoue M."/>
        </authorList>
    </citation>
    <scope>NUCLEOTIDE SEQUENCE [LARGE SCALE GENOMIC DNA]</scope>
    <source>
        <strain evidence="1 2">CCM 8938</strain>
    </source>
</reference>
<evidence type="ECO:0000313" key="1">
    <source>
        <dbReference type="EMBL" id="MBC6112104.1"/>
    </source>
</evidence>
<dbReference type="InterPro" id="IPR008930">
    <property type="entry name" value="Terpenoid_cyclase/PrenylTrfase"/>
</dbReference>
<dbReference type="EMBL" id="JACRYL010000016">
    <property type="protein sequence ID" value="MBC6112104.1"/>
    <property type="molecule type" value="Genomic_DNA"/>
</dbReference>
<dbReference type="SUPFAM" id="SSF48239">
    <property type="entry name" value="Terpenoid cyclases/Protein prenyltransferases"/>
    <property type="match status" value="1"/>
</dbReference>
<dbReference type="Proteomes" id="UP000652755">
    <property type="component" value="Unassembled WGS sequence"/>
</dbReference>